<gene>
    <name evidence="1" type="ORF">V5O48_006777</name>
</gene>
<protein>
    <recommendedName>
        <fullName evidence="3">Methyltransferase type 11 domain-containing protein</fullName>
    </recommendedName>
</protein>
<dbReference type="EMBL" id="JBAHYK010000328">
    <property type="protein sequence ID" value="KAL0575183.1"/>
    <property type="molecule type" value="Genomic_DNA"/>
</dbReference>
<dbReference type="Gene3D" id="3.40.50.150">
    <property type="entry name" value="Vaccinia Virus protein VP39"/>
    <property type="match status" value="1"/>
</dbReference>
<organism evidence="1 2">
    <name type="scientific">Marasmius crinis-equi</name>
    <dbReference type="NCBI Taxonomy" id="585013"/>
    <lineage>
        <taxon>Eukaryota</taxon>
        <taxon>Fungi</taxon>
        <taxon>Dikarya</taxon>
        <taxon>Basidiomycota</taxon>
        <taxon>Agaricomycotina</taxon>
        <taxon>Agaricomycetes</taxon>
        <taxon>Agaricomycetidae</taxon>
        <taxon>Agaricales</taxon>
        <taxon>Marasmiineae</taxon>
        <taxon>Marasmiaceae</taxon>
        <taxon>Marasmius</taxon>
    </lineage>
</organism>
<comment type="caution">
    <text evidence="1">The sequence shown here is derived from an EMBL/GenBank/DDBJ whole genome shotgun (WGS) entry which is preliminary data.</text>
</comment>
<reference evidence="1 2" key="1">
    <citation type="submission" date="2024-02" db="EMBL/GenBank/DDBJ databases">
        <title>A draft genome for the cacao thread blight pathogen Marasmius crinis-equi.</title>
        <authorList>
            <person name="Cohen S.P."/>
            <person name="Baruah I.K."/>
            <person name="Amoako-Attah I."/>
            <person name="Bukari Y."/>
            <person name="Meinhardt L.W."/>
            <person name="Bailey B.A."/>
        </authorList>
    </citation>
    <scope>NUCLEOTIDE SEQUENCE [LARGE SCALE GENOMIC DNA]</scope>
    <source>
        <strain evidence="1 2">GH-76</strain>
    </source>
</reference>
<proteinExistence type="predicted"/>
<evidence type="ECO:0000313" key="1">
    <source>
        <dbReference type="EMBL" id="KAL0575183.1"/>
    </source>
</evidence>
<evidence type="ECO:0000313" key="2">
    <source>
        <dbReference type="Proteomes" id="UP001465976"/>
    </source>
</evidence>
<dbReference type="Proteomes" id="UP001465976">
    <property type="component" value="Unassembled WGS sequence"/>
</dbReference>
<accession>A0ABR3FJ05</accession>
<name>A0ABR3FJ05_9AGAR</name>
<sequence>MWFIRGDVAATLEQFKGQADVIHCRCVTQHVKDPQSLVNLLADSLKPGGLLLLADGDWVVYDQSRRLVSPAKYDKATGKVIAEGDQSWYAGWLSLVGTGTRSAEYRRIDELVKGCETFDPANLDFHSYYSPVNWAGDDIEHGHELGKILNVNQRAFLSASRGTLRKLGIPEGIVDEWAMHYEDDLDSKHYYNIWYYMTARKSIRV</sequence>
<evidence type="ECO:0008006" key="3">
    <source>
        <dbReference type="Google" id="ProtNLM"/>
    </source>
</evidence>
<dbReference type="InterPro" id="IPR029063">
    <property type="entry name" value="SAM-dependent_MTases_sf"/>
</dbReference>
<dbReference type="SUPFAM" id="SSF53335">
    <property type="entry name" value="S-adenosyl-L-methionine-dependent methyltransferases"/>
    <property type="match status" value="1"/>
</dbReference>
<dbReference type="Pfam" id="PF13489">
    <property type="entry name" value="Methyltransf_23"/>
    <property type="match status" value="1"/>
</dbReference>
<keyword evidence="2" id="KW-1185">Reference proteome</keyword>